<reference evidence="2 3" key="1">
    <citation type="submission" date="2020-01" db="EMBL/GenBank/DDBJ databases">
        <title>Ponticoccus aerotolerans gen. nov., sp. nov., an anaerobic bacterium and proposal of Ponticoccusceae fam. nov., Ponticoccusles ord. nov. and Ponticoccuse classis nov. in the phylum Kiritimatiellaeota.</title>
        <authorList>
            <person name="Zhou L.Y."/>
            <person name="Du Z.J."/>
        </authorList>
    </citation>
    <scope>NUCLEOTIDE SEQUENCE [LARGE SCALE GENOMIC DNA]</scope>
    <source>
        <strain evidence="2 3">S-5007</strain>
    </source>
</reference>
<dbReference type="Proteomes" id="UP000464954">
    <property type="component" value="Chromosome"/>
</dbReference>
<organism evidence="2 3">
    <name type="scientific">Tichowtungia aerotolerans</name>
    <dbReference type="NCBI Taxonomy" id="2697043"/>
    <lineage>
        <taxon>Bacteria</taxon>
        <taxon>Pseudomonadati</taxon>
        <taxon>Kiritimatiellota</taxon>
        <taxon>Tichowtungiia</taxon>
        <taxon>Tichowtungiales</taxon>
        <taxon>Tichowtungiaceae</taxon>
        <taxon>Tichowtungia</taxon>
    </lineage>
</organism>
<evidence type="ECO:0000259" key="1">
    <source>
        <dbReference type="Pfam" id="PF12708"/>
    </source>
</evidence>
<name>A0A6P1M7K3_9BACT</name>
<protein>
    <recommendedName>
        <fullName evidence="1">Rhamnogalacturonase A/B/Epimerase-like pectate lyase domain-containing protein</fullName>
    </recommendedName>
</protein>
<dbReference type="KEGG" id="taer:GT409_11375"/>
<evidence type="ECO:0000313" key="3">
    <source>
        <dbReference type="Proteomes" id="UP000464954"/>
    </source>
</evidence>
<dbReference type="EMBL" id="CP047593">
    <property type="protein sequence ID" value="QHI70022.1"/>
    <property type="molecule type" value="Genomic_DNA"/>
</dbReference>
<accession>A0A6P1M7K3</accession>
<dbReference type="SUPFAM" id="SSF51126">
    <property type="entry name" value="Pectin lyase-like"/>
    <property type="match status" value="3"/>
</dbReference>
<dbReference type="InterPro" id="IPR024535">
    <property type="entry name" value="RHGA/B-epi-like_pectate_lyase"/>
</dbReference>
<evidence type="ECO:0000313" key="2">
    <source>
        <dbReference type="EMBL" id="QHI70022.1"/>
    </source>
</evidence>
<dbReference type="Pfam" id="PF12708">
    <property type="entry name" value="Pect-lyase_RHGA_epim"/>
    <property type="match status" value="2"/>
</dbReference>
<dbReference type="InterPro" id="IPR011050">
    <property type="entry name" value="Pectin_lyase_fold/virulence"/>
</dbReference>
<sequence length="1268" mass="139151">MKKIIWILEIGIMMFGGRLAADVLATWDTAGCNAYYTPVWTNNYVAQNVVSNTALLTGGAPYGYQNRANTYAVEGQSFAEINTDVYVQFKLSAGSGCTLTVTNLNIHLARVSTGARSYALRSSVDGFSSDLALWSVSDDSETFPGLLDFPMNLTSPSLAFRIYMWNATGVQKGYVYDPGIENSITVSGTVSTNADAFAINDPLGINMDDIPAMNTLENVEWAKMGYLDVTAGPYYADPTGTQDSTKAIQEAVIFARAHKLVTFFPSGTYLVTNTISCMAGWREQRDPNNPYLPYCEHWPCILMGDSTGDSRPKIILADNTPGFGTNDAMKAVVYFNSRTWYRATDEEGEPQPLDGSNGFLQCIRGLEIQTGFGNPQAAALFMDAAEGATIEDCTLNAEGSYAGLWRSPGSGGAMFNIDFIGGKYGALVNFARPTSTMAGCRFSGQSIASVFYDQRGTLTAVGCDFSVSNGLPVLISEGTRNGGVSFVDSVIRYKSADPSNVVFDAGSSLYVQNVYVQNASKLMLQMVPVENEWVRIDRMAVPHDYRWNTASIFLNTNQVPFLSEVVAATAPANDFVADHILWDESDWPVFNRAGLVSVKDAPYNAVGDGETDDYAALQQAIDENEIVFLPKGAYVTSKTLVLRPDTKLVGVSPSYSIIVPIESEGGDFLDPENPQPVLRTADSADADTQLGFFSIFMPGRRVHGIYMVEWQCGSRSCMRSVYPTFEYTELDWWPLDRGIYPWSNWTWADMGELAMKEKAAGVVHGDIPGLAPDSIEDNRRNWAIRQVRGNGGGGWYPFYTECTHYQGKGYRQLLVEEIDGPFSIYHAQLQYSRGDAEIEIVNSSEFSVYGIKKEMNSPALIARNSTNILVSGMGGPGLSTVDGWGHFRIYDCENVTLANLFPDPRVQPSGILSDSYPLIHVYENGEEVLKTAPLERPTLFFWGDYNESLVNPAVYNSDKEETLLNWNLSGCNAVNNPVWSNEYAAVGVDAAASVISGNGYDRNNGNNGYINLDNAYAVDGQSYTELNTNYYVQFDAVADPGMEVSVNRMDLRLWRTAYGARSFALRSSMDGFSSNIAEWSVPLETNTGGVMDLENCTINLTSTNLSFRLYMWNATGLNVAYLRTPAQSGSIVLTGSVSAPWCAGDSDSDAMPDWWELMQAGSKTAMNPDADEDQEGISNLREYIAGTDPHDPNSKFMVSRMPDSLSGFSFSWDTVLDRLYSVYSTTNLMNWSSVPCWTARGDGMVKAYTNRNSSASVCYFKVDVSVLP</sequence>
<dbReference type="Gene3D" id="2.160.20.10">
    <property type="entry name" value="Single-stranded right-handed beta-helix, Pectin lyase-like"/>
    <property type="match status" value="2"/>
</dbReference>
<gene>
    <name evidence="2" type="ORF">GT409_11375</name>
</gene>
<dbReference type="AlphaFoldDB" id="A0A6P1M7K3"/>
<dbReference type="InterPro" id="IPR012334">
    <property type="entry name" value="Pectin_lyas_fold"/>
</dbReference>
<dbReference type="RefSeq" id="WP_160629201.1">
    <property type="nucleotide sequence ID" value="NZ_CP047593.1"/>
</dbReference>
<feature type="domain" description="Rhamnogalacturonase A/B/Epimerase-like pectate lyase" evidence="1">
    <location>
        <begin position="235"/>
        <end position="465"/>
    </location>
</feature>
<feature type="domain" description="Rhamnogalacturonase A/B/Epimerase-like pectate lyase" evidence="1">
    <location>
        <begin position="597"/>
        <end position="658"/>
    </location>
</feature>
<proteinExistence type="predicted"/>
<keyword evidence="3" id="KW-1185">Reference proteome</keyword>